<dbReference type="GO" id="GO:0004622">
    <property type="term" value="F:phosphatidylcholine lysophospholipase activity"/>
    <property type="evidence" value="ECO:0007669"/>
    <property type="project" value="TreeGrafter"/>
</dbReference>
<evidence type="ECO:0000313" key="3">
    <source>
        <dbReference type="EMBL" id="SCM70825.1"/>
    </source>
</evidence>
<feature type="domain" description="SGNH hydrolase-type esterase" evidence="2">
    <location>
        <begin position="65"/>
        <end position="237"/>
    </location>
</feature>
<evidence type="ECO:0000259" key="2">
    <source>
        <dbReference type="Pfam" id="PF13472"/>
    </source>
</evidence>
<protein>
    <submittedName>
        <fullName evidence="3">Putative exported lipase</fullName>
    </submittedName>
</protein>
<dbReference type="InterPro" id="IPR051532">
    <property type="entry name" value="Ester_Hydrolysis_Enzymes"/>
</dbReference>
<feature type="signal peptide" evidence="1">
    <location>
        <begin position="1"/>
        <end position="21"/>
    </location>
</feature>
<accession>A0A212KZU3</accession>
<dbReference type="EMBL" id="FMJD01000001">
    <property type="protein sequence ID" value="SCM70825.1"/>
    <property type="molecule type" value="Genomic_DNA"/>
</dbReference>
<feature type="chain" id="PRO_5012216913" evidence="1">
    <location>
        <begin position="22"/>
        <end position="257"/>
    </location>
</feature>
<dbReference type="RefSeq" id="WP_288195683.1">
    <property type="nucleotide sequence ID" value="NZ_LT608334.1"/>
</dbReference>
<proteinExistence type="predicted"/>
<dbReference type="PANTHER" id="PTHR30383:SF5">
    <property type="entry name" value="SGNH HYDROLASE-TYPE ESTERASE DOMAIN-CONTAINING PROTEIN"/>
    <property type="match status" value="1"/>
</dbReference>
<dbReference type="PANTHER" id="PTHR30383">
    <property type="entry name" value="THIOESTERASE 1/PROTEASE 1/LYSOPHOSPHOLIPASE L1"/>
    <property type="match status" value="1"/>
</dbReference>
<organism evidence="3">
    <name type="scientific">uncultured Pleomorphomonas sp</name>
    <dbReference type="NCBI Taxonomy" id="442121"/>
    <lineage>
        <taxon>Bacteria</taxon>
        <taxon>Pseudomonadati</taxon>
        <taxon>Pseudomonadota</taxon>
        <taxon>Alphaproteobacteria</taxon>
        <taxon>Hyphomicrobiales</taxon>
        <taxon>Pleomorphomonadaceae</taxon>
        <taxon>Pleomorphomonas</taxon>
        <taxon>environmental samples</taxon>
    </lineage>
</organism>
<evidence type="ECO:0000256" key="1">
    <source>
        <dbReference type="SAM" id="SignalP"/>
    </source>
</evidence>
<reference evidence="3" key="1">
    <citation type="submission" date="2016-08" db="EMBL/GenBank/DDBJ databases">
        <authorList>
            <person name="Seilhamer J.J."/>
        </authorList>
    </citation>
    <scope>NUCLEOTIDE SEQUENCE</scope>
    <source>
        <strain evidence="3">86</strain>
    </source>
</reference>
<dbReference type="InterPro" id="IPR013830">
    <property type="entry name" value="SGNH_hydro"/>
</dbReference>
<keyword evidence="1" id="KW-0732">Signal</keyword>
<dbReference type="SUPFAM" id="SSF52266">
    <property type="entry name" value="SGNH hydrolase"/>
    <property type="match status" value="1"/>
</dbReference>
<dbReference type="Gene3D" id="3.40.50.1110">
    <property type="entry name" value="SGNH hydrolase"/>
    <property type="match status" value="1"/>
</dbReference>
<dbReference type="AlphaFoldDB" id="A0A212KZU3"/>
<sequence>MRQWFGLAVVLCLLALTGARAAEPACDPLAVDLTLTPQRTLLYASLKETLKVQAARPERADVVLLGDSLFAGWRTDLPVAFPSTAIYDFAVGGDRVPNVLWRLENTDLSHLRPLAAVLLIGTNDLAAGTPACAVATGIETIVERLRLLWPETPVLVLTIPPRGTDFHSLDDRRLEVNQAVAALGHRFDRVHAVAIDDDAFTCGQYRKPLSAAGTAAARALCGNYADDNLHFSTAGYAGLGRILQGAAAGALGEGVFR</sequence>
<gene>
    <name evidence="3" type="ORF">KL86PLE_10292</name>
</gene>
<dbReference type="Pfam" id="PF13472">
    <property type="entry name" value="Lipase_GDSL_2"/>
    <property type="match status" value="1"/>
</dbReference>
<dbReference type="InterPro" id="IPR036514">
    <property type="entry name" value="SGNH_hydro_sf"/>
</dbReference>
<name>A0A212KZU3_9HYPH</name>